<feature type="compositionally biased region" description="Basic and acidic residues" evidence="1">
    <location>
        <begin position="389"/>
        <end position="408"/>
    </location>
</feature>
<protein>
    <submittedName>
        <fullName evidence="2">Uncharacterized protein</fullName>
    </submittedName>
</protein>
<dbReference type="Proteomes" id="UP000054558">
    <property type="component" value="Unassembled WGS sequence"/>
</dbReference>
<evidence type="ECO:0000313" key="3">
    <source>
        <dbReference type="Proteomes" id="UP000054558"/>
    </source>
</evidence>
<dbReference type="PANTHER" id="PTHR31348:SF4">
    <property type="entry name" value="PHYTOCHROME A-ASSOCIATED F-BOX PROTEIN"/>
    <property type="match status" value="1"/>
</dbReference>
<evidence type="ECO:0000256" key="1">
    <source>
        <dbReference type="SAM" id="MobiDB-lite"/>
    </source>
</evidence>
<name>A0A1Y1HT42_KLENI</name>
<dbReference type="PANTHER" id="PTHR31348">
    <property type="entry name" value="EID1-LIKE F-BOX PROTEIN 2-RELATED"/>
    <property type="match status" value="1"/>
</dbReference>
<dbReference type="AlphaFoldDB" id="A0A1Y1HT42"/>
<reference evidence="2 3" key="1">
    <citation type="journal article" date="2014" name="Nat. Commun.">
        <title>Klebsormidium flaccidum genome reveals primary factors for plant terrestrial adaptation.</title>
        <authorList>
            <person name="Hori K."/>
            <person name="Maruyama F."/>
            <person name="Fujisawa T."/>
            <person name="Togashi T."/>
            <person name="Yamamoto N."/>
            <person name="Seo M."/>
            <person name="Sato S."/>
            <person name="Yamada T."/>
            <person name="Mori H."/>
            <person name="Tajima N."/>
            <person name="Moriyama T."/>
            <person name="Ikeuchi M."/>
            <person name="Watanabe M."/>
            <person name="Wada H."/>
            <person name="Kobayashi K."/>
            <person name="Saito M."/>
            <person name="Masuda T."/>
            <person name="Sasaki-Sekimoto Y."/>
            <person name="Mashiguchi K."/>
            <person name="Awai K."/>
            <person name="Shimojima M."/>
            <person name="Masuda S."/>
            <person name="Iwai M."/>
            <person name="Nobusawa T."/>
            <person name="Narise T."/>
            <person name="Kondo S."/>
            <person name="Saito H."/>
            <person name="Sato R."/>
            <person name="Murakawa M."/>
            <person name="Ihara Y."/>
            <person name="Oshima-Yamada Y."/>
            <person name="Ohtaka K."/>
            <person name="Satoh M."/>
            <person name="Sonobe K."/>
            <person name="Ishii M."/>
            <person name="Ohtani R."/>
            <person name="Kanamori-Sato M."/>
            <person name="Honoki R."/>
            <person name="Miyazaki D."/>
            <person name="Mochizuki H."/>
            <person name="Umetsu J."/>
            <person name="Higashi K."/>
            <person name="Shibata D."/>
            <person name="Kamiya Y."/>
            <person name="Sato N."/>
            <person name="Nakamura Y."/>
            <person name="Tabata S."/>
            <person name="Ida S."/>
            <person name="Kurokawa K."/>
            <person name="Ohta H."/>
        </authorList>
    </citation>
    <scope>NUCLEOTIDE SEQUENCE [LARGE SCALE GENOMIC DNA]</scope>
    <source>
        <strain evidence="2 3">NIES-2285</strain>
    </source>
</reference>
<proteinExistence type="predicted"/>
<dbReference type="InterPro" id="IPR040267">
    <property type="entry name" value="EID1-like"/>
</dbReference>
<evidence type="ECO:0000313" key="2">
    <source>
        <dbReference type="EMBL" id="GAQ81790.1"/>
    </source>
</evidence>
<accession>A0A1Y1HT42</accession>
<organism evidence="2 3">
    <name type="scientific">Klebsormidium nitens</name>
    <name type="common">Green alga</name>
    <name type="synonym">Ulothrix nitens</name>
    <dbReference type="NCBI Taxonomy" id="105231"/>
    <lineage>
        <taxon>Eukaryota</taxon>
        <taxon>Viridiplantae</taxon>
        <taxon>Streptophyta</taxon>
        <taxon>Klebsormidiophyceae</taxon>
        <taxon>Klebsormidiales</taxon>
        <taxon>Klebsormidiaceae</taxon>
        <taxon>Klebsormidium</taxon>
    </lineage>
</organism>
<dbReference type="EMBL" id="DF237040">
    <property type="protein sequence ID" value="GAQ81790.1"/>
    <property type="molecule type" value="Genomic_DNA"/>
</dbReference>
<feature type="region of interest" description="Disordered" evidence="1">
    <location>
        <begin position="377"/>
        <end position="408"/>
    </location>
</feature>
<gene>
    <name evidence="2" type="ORF">KFL_000910100</name>
</gene>
<keyword evidence="3" id="KW-1185">Reference proteome</keyword>
<sequence length="459" mass="51196">MGYGASSQPPGGWLEVFKFLLYCPDLRRPSDCWEASEGNVSCSDSLGHVQQEAGGFQTGPAVAKELRLKAQFRQDPLFVTRVCEHPSEDEDEDLPLGACRGLVQDFPNSAIAKQSKASRYLEASPQEQQSMQESAKEKCAFCGAPLFELSGNAFFEDNLAPCSEGVSEFLEIFRDFSSETFERITGNVCGEGHLTFVINYYGDCIEILQHKPMAGSGEELLVETFKVFNALVATFEDELDGDDEIDFRKHLGAFTVSQKLQRLADETEYETSNEEDTLEELRPLARLQTMPELINGIPEIARLTCKVMHRLEEMEAHRKAVIEGALEEAGVCKRGGAWPKPEAVYSFVKDPNRSLEETVKSVRQKWLEVEEKRAAEQAAQNREKAKRKAEHEAREAERKARRQLEVAEKRASRASQLVCPGSADGTKCNNTGSDACVRLACGACCRTYATGGCRRHKRR</sequence>
<dbReference type="OrthoDB" id="761790at2759"/>